<dbReference type="SMART" id="SM00717">
    <property type="entry name" value="SANT"/>
    <property type="match status" value="1"/>
</dbReference>
<dbReference type="AlphaFoldDB" id="A0A6P9EBY1"/>
<dbReference type="GeneID" id="118344252"/>
<name>A0A6P9EBY1_JUGRE</name>
<dbReference type="GO" id="GO:0006355">
    <property type="term" value="P:regulation of DNA-templated transcription"/>
    <property type="evidence" value="ECO:0000318"/>
    <property type="project" value="GO_Central"/>
</dbReference>
<keyword evidence="2" id="KW-0539">Nucleus</keyword>
<dbReference type="Gene3D" id="1.10.10.60">
    <property type="entry name" value="Homeodomain-like"/>
    <property type="match status" value="2"/>
</dbReference>
<feature type="domain" description="HTH myb-type" evidence="4">
    <location>
        <begin position="148"/>
        <end position="193"/>
    </location>
</feature>
<dbReference type="InterPro" id="IPR001005">
    <property type="entry name" value="SANT/Myb"/>
</dbReference>
<evidence type="ECO:0000313" key="5">
    <source>
        <dbReference type="Proteomes" id="UP000235220"/>
    </source>
</evidence>
<accession>A0A6P9EBY1</accession>
<protein>
    <submittedName>
        <fullName evidence="6">Myb protein-like</fullName>
    </submittedName>
</protein>
<evidence type="ECO:0000313" key="6">
    <source>
        <dbReference type="RefSeq" id="XP_035540292.1"/>
    </source>
</evidence>
<proteinExistence type="predicted"/>
<dbReference type="PANTHER" id="PTHR45614">
    <property type="entry name" value="MYB PROTEIN-RELATED"/>
    <property type="match status" value="1"/>
</dbReference>
<dbReference type="Pfam" id="PF00249">
    <property type="entry name" value="Myb_DNA-binding"/>
    <property type="match status" value="2"/>
</dbReference>
<gene>
    <name evidence="6" type="primary">LOC118344252</name>
</gene>
<comment type="subcellular location">
    <subcellularLocation>
        <location evidence="1">Nucleus</location>
    </subcellularLocation>
</comment>
<reference evidence="6" key="1">
    <citation type="submission" date="2025-08" db="UniProtKB">
        <authorList>
            <consortium name="RefSeq"/>
        </authorList>
    </citation>
    <scope>IDENTIFICATION</scope>
    <source>
        <tissue evidence="6">Leaves</tissue>
    </source>
</reference>
<dbReference type="InterPro" id="IPR050560">
    <property type="entry name" value="MYB_TF"/>
</dbReference>
<dbReference type="PANTHER" id="PTHR45614:SF245">
    <property type="entry name" value="TRANSCRIPTION FACTOR MYB44-LIKE"/>
    <property type="match status" value="1"/>
</dbReference>
<dbReference type="InterPro" id="IPR017930">
    <property type="entry name" value="Myb_dom"/>
</dbReference>
<feature type="domain" description="HTH myb-type" evidence="4">
    <location>
        <begin position="112"/>
        <end position="141"/>
    </location>
</feature>
<feature type="domain" description="Myb-like" evidence="3">
    <location>
        <begin position="117"/>
        <end position="189"/>
    </location>
</feature>
<dbReference type="CDD" id="cd00167">
    <property type="entry name" value="SANT"/>
    <property type="match status" value="1"/>
</dbReference>
<dbReference type="GO" id="GO:0000978">
    <property type="term" value="F:RNA polymerase II cis-regulatory region sequence-specific DNA binding"/>
    <property type="evidence" value="ECO:0000318"/>
    <property type="project" value="GO_Central"/>
</dbReference>
<evidence type="ECO:0000259" key="4">
    <source>
        <dbReference type="PROSITE" id="PS51294"/>
    </source>
</evidence>
<dbReference type="PROSITE" id="PS51294">
    <property type="entry name" value="HTH_MYB"/>
    <property type="match status" value="2"/>
</dbReference>
<organism evidence="5 6">
    <name type="scientific">Juglans regia</name>
    <name type="common">English walnut</name>
    <dbReference type="NCBI Taxonomy" id="51240"/>
    <lineage>
        <taxon>Eukaryota</taxon>
        <taxon>Viridiplantae</taxon>
        <taxon>Streptophyta</taxon>
        <taxon>Embryophyta</taxon>
        <taxon>Tracheophyta</taxon>
        <taxon>Spermatophyta</taxon>
        <taxon>Magnoliopsida</taxon>
        <taxon>eudicotyledons</taxon>
        <taxon>Gunneridae</taxon>
        <taxon>Pentapetalae</taxon>
        <taxon>rosids</taxon>
        <taxon>fabids</taxon>
        <taxon>Fagales</taxon>
        <taxon>Juglandaceae</taxon>
        <taxon>Juglans</taxon>
    </lineage>
</organism>
<evidence type="ECO:0000256" key="2">
    <source>
        <dbReference type="ARBA" id="ARBA00023242"/>
    </source>
</evidence>
<dbReference type="InterPro" id="IPR009057">
    <property type="entry name" value="Homeodomain-like_sf"/>
</dbReference>
<dbReference type="RefSeq" id="XP_035540292.1">
    <property type="nucleotide sequence ID" value="XM_035684399.1"/>
</dbReference>
<dbReference type="Proteomes" id="UP000235220">
    <property type="component" value="Chromosome 13"/>
</dbReference>
<dbReference type="GO" id="GO:0005634">
    <property type="term" value="C:nucleus"/>
    <property type="evidence" value="ECO:0000318"/>
    <property type="project" value="GO_Central"/>
</dbReference>
<evidence type="ECO:0000256" key="1">
    <source>
        <dbReference type="ARBA" id="ARBA00004123"/>
    </source>
</evidence>
<keyword evidence="5" id="KW-1185">Reference proteome</keyword>
<dbReference type="PROSITE" id="PS50090">
    <property type="entry name" value="MYB_LIKE"/>
    <property type="match status" value="1"/>
</dbReference>
<evidence type="ECO:0000259" key="3">
    <source>
        <dbReference type="PROSITE" id="PS50090"/>
    </source>
</evidence>
<dbReference type="InParanoid" id="A0A6P9EBY1"/>
<dbReference type="SUPFAM" id="SSF46689">
    <property type="entry name" value="Homeodomain-like"/>
    <property type="match status" value="1"/>
</dbReference>
<sequence>MYVSSSSFFVQNSATLPIFGIPILHRDREEMELSKGTEKMVKAQVGQPRFIPKKGSIFPRKRRSVKKIVLDSILKSIAKHLCCLNHHPTSSSLEISTSLPKTPAENYAKNRDVDPVKGPWSPEEDEMLRKLVQSQGARSWSVEHRPCTLEEDQIIVKAHAKYANKWATIARLLNIRTENSIKSHWNSTLKRKYSLMSDDTAATTTTAVWLNHPLRRQ</sequence>
<dbReference type="OrthoDB" id="1734593at2759"/>
<dbReference type="GO" id="GO:0000981">
    <property type="term" value="F:DNA-binding transcription factor activity, RNA polymerase II-specific"/>
    <property type="evidence" value="ECO:0000318"/>
    <property type="project" value="GO_Central"/>
</dbReference>
<dbReference type="KEGG" id="jre:118344252"/>